<evidence type="ECO:0000313" key="1">
    <source>
        <dbReference type="EMBL" id="QEI08511.1"/>
    </source>
</evidence>
<proteinExistence type="predicted"/>
<reference evidence="1 2" key="1">
    <citation type="submission" date="2019-08" db="EMBL/GenBank/DDBJ databases">
        <title>Amphibian skin-associated Pigmentiphaga: genome sequence and occurrence across geography and hosts.</title>
        <authorList>
            <person name="Bletz M.C."/>
            <person name="Bunk B."/>
            <person name="Sproeer C."/>
            <person name="Biwer P."/>
            <person name="Reiter S."/>
            <person name="Rabemananjara F.C.E."/>
            <person name="Schulz S."/>
            <person name="Overmann J."/>
            <person name="Vences M."/>
        </authorList>
    </citation>
    <scope>NUCLEOTIDE SEQUENCE [LARGE SCALE GENOMIC DNA]</scope>
    <source>
        <strain evidence="1 2">Mada1488</strain>
    </source>
</reference>
<organism evidence="1 2">
    <name type="scientific">Pigmentiphaga aceris</name>
    <dbReference type="NCBI Taxonomy" id="1940612"/>
    <lineage>
        <taxon>Bacteria</taxon>
        <taxon>Pseudomonadati</taxon>
        <taxon>Pseudomonadota</taxon>
        <taxon>Betaproteobacteria</taxon>
        <taxon>Burkholderiales</taxon>
        <taxon>Alcaligenaceae</taxon>
        <taxon>Pigmentiphaga</taxon>
    </lineage>
</organism>
<dbReference type="EMBL" id="CP043046">
    <property type="protein sequence ID" value="QEI08511.1"/>
    <property type="molecule type" value="Genomic_DNA"/>
</dbReference>
<keyword evidence="2" id="KW-1185">Reference proteome</keyword>
<dbReference type="AlphaFoldDB" id="A0A5C0B6G8"/>
<sequence length="525" mass="57493">MQTTSTQTIDNALFDHFNTVVQRHFARMVEAQASQILTVATDGLFDLYLSGFDARNRQEHNCACCRHFIERFGGLVRVEDDGEITSVLWPSDHDGEYGPSARLMATQVKQARITGVFMTNATDLGLATKGGWSHFSVPVPTAMRRSMNNARLRAAVSLKLQDLGTLQRGLADFNADTINAALGLLRSESLYRSEKVLGAGEWLHQVRTQHDSTHGRQRDALMWRAVASAPVGFCTPRSSMIGTLLEDIASGMAFDDVKARFAAKMHPLQYQRPQVAATAGNIAQGEKVIAELGLEPSLARRFAKLDEIQTIWQPADKPAASGKGVFGHLIPKGKTQPAAMTSDAGVITWAKFQRTVLPTAEQIEFLLSDNMNWCALLTAVNADAPPILQWDSNSVRNPVSWYVYHNGSPSSQWGMPSEGYRKVTAVTLQPSMWNGGHEYQGKSVIFIIDGAVDSSEPGLSLFPEILRSELYPIRATIEAYSKAGALQGRESASACGIRISGNSAGNRVRVTSSTGVMEYTIDRWD</sequence>
<name>A0A5C0B6G8_9BURK</name>
<dbReference type="KEGG" id="pacr:FXN63_23735"/>
<evidence type="ECO:0000313" key="2">
    <source>
        <dbReference type="Proteomes" id="UP000325161"/>
    </source>
</evidence>
<dbReference type="RefSeq" id="WP_148817982.1">
    <property type="nucleotide sequence ID" value="NZ_CP043046.1"/>
</dbReference>
<gene>
    <name evidence="1" type="ORF">FXN63_23735</name>
</gene>
<dbReference type="Proteomes" id="UP000325161">
    <property type="component" value="Chromosome"/>
</dbReference>
<accession>A0A5C0B6G8</accession>
<dbReference type="OrthoDB" id="1090891at2"/>
<protein>
    <submittedName>
        <fullName evidence="1">Uncharacterized protein</fullName>
    </submittedName>
</protein>